<evidence type="ECO:0000313" key="2">
    <source>
        <dbReference type="Proteomes" id="UP000198287"/>
    </source>
</evidence>
<organism evidence="1 2">
    <name type="scientific">Folsomia candida</name>
    <name type="common">Springtail</name>
    <dbReference type="NCBI Taxonomy" id="158441"/>
    <lineage>
        <taxon>Eukaryota</taxon>
        <taxon>Metazoa</taxon>
        <taxon>Ecdysozoa</taxon>
        <taxon>Arthropoda</taxon>
        <taxon>Hexapoda</taxon>
        <taxon>Collembola</taxon>
        <taxon>Entomobryomorpha</taxon>
        <taxon>Isotomoidea</taxon>
        <taxon>Isotomidae</taxon>
        <taxon>Proisotominae</taxon>
        <taxon>Folsomia</taxon>
    </lineage>
</organism>
<dbReference type="EMBL" id="LNIX01000002">
    <property type="protein sequence ID" value="OXA60624.1"/>
    <property type="molecule type" value="Genomic_DNA"/>
</dbReference>
<name>A0A226EU87_FOLCA</name>
<gene>
    <name evidence="1" type="ORF">Fcan01_06126</name>
</gene>
<dbReference type="AlphaFoldDB" id="A0A226EU87"/>
<sequence length="120" mass="13858">MAESSTPISAEEEKHIKSQEQFKAVVNFIVDNHHAIREVKTFSKNFQLTPEDEADIDKMVANDEPVFAIVYEILQRHHKNTTQHPSLKSVAQIFSKMGLQRLANDIEALWDAEEFQNQHK</sequence>
<proteinExistence type="predicted"/>
<keyword evidence="2" id="KW-1185">Reference proteome</keyword>
<evidence type="ECO:0000313" key="1">
    <source>
        <dbReference type="EMBL" id="OXA60624.1"/>
    </source>
</evidence>
<comment type="caution">
    <text evidence="1">The sequence shown here is derived from an EMBL/GenBank/DDBJ whole genome shotgun (WGS) entry which is preliminary data.</text>
</comment>
<dbReference type="Proteomes" id="UP000198287">
    <property type="component" value="Unassembled WGS sequence"/>
</dbReference>
<reference evidence="1 2" key="1">
    <citation type="submission" date="2015-12" db="EMBL/GenBank/DDBJ databases">
        <title>The genome of Folsomia candida.</title>
        <authorList>
            <person name="Faddeeva A."/>
            <person name="Derks M.F."/>
            <person name="Anvar Y."/>
            <person name="Smit S."/>
            <person name="Van Straalen N."/>
            <person name="Roelofs D."/>
        </authorList>
    </citation>
    <scope>NUCLEOTIDE SEQUENCE [LARGE SCALE GENOMIC DNA]</scope>
    <source>
        <strain evidence="1 2">VU population</strain>
        <tissue evidence="1">Whole body</tissue>
    </source>
</reference>
<accession>A0A226EU87</accession>
<protein>
    <submittedName>
        <fullName evidence="1">Uncharacterized protein</fullName>
    </submittedName>
</protein>